<gene>
    <name evidence="8" type="ORF">SAMN05421874_114155</name>
</gene>
<dbReference type="InterPro" id="IPR051677">
    <property type="entry name" value="AfsR-DnrI-RedD_regulator"/>
</dbReference>
<feature type="domain" description="OmpR/PhoB-type" evidence="7">
    <location>
        <begin position="71"/>
        <end position="181"/>
    </location>
</feature>
<evidence type="ECO:0000313" key="8">
    <source>
        <dbReference type="EMBL" id="SDL02250.1"/>
    </source>
</evidence>
<dbReference type="InterPro" id="IPR002182">
    <property type="entry name" value="NB-ARC"/>
</dbReference>
<dbReference type="STRING" id="683260.SAMN05421874_114155"/>
<dbReference type="SUPFAM" id="SSF46894">
    <property type="entry name" value="C-terminal effector domain of the bipartite response regulators"/>
    <property type="match status" value="1"/>
</dbReference>
<proteinExistence type="inferred from homology"/>
<dbReference type="Pfam" id="PF03704">
    <property type="entry name" value="BTAD"/>
    <property type="match status" value="1"/>
</dbReference>
<dbReference type="AlphaFoldDB" id="A0A1G9GNH9"/>
<evidence type="ECO:0000259" key="6">
    <source>
        <dbReference type="PROSITE" id="PS50943"/>
    </source>
</evidence>
<dbReference type="Pfam" id="PF00931">
    <property type="entry name" value="NB-ARC"/>
    <property type="match status" value="1"/>
</dbReference>
<sequence>MQPVGSTPGGLIRHRRLHAGLSQQELADLAGVSVRSLRDIETGHVSRPRASSLRRLATALDVTDDELSVLLEAVQAGGRADPRTLHIAVLGPLLVRYGDEPVEIRSPMQRQIFGLLALQPGQRVSREEIVDVLWGDRPPKTYLNLIQGHVAALRRLLRPGRGGRGSASIATLEHSGYTLAPEGARLDLVHFDDLVQGARAARSRENLVGTQELFGRALCLWRGPVLAGAGPWVRHHPVAVAIDRRRMDAALAFADLGLEGGNHRSVAAQLQGLVAAEPLHEGLHARLMLAMARDGDQAGALRLFADVRRRLADELGIEPGHELRAAHLQVLRQRLPGLGSGGEDVAQLAPSAEPPRQLPLDARGFGGRLSELARLDALLATAAEHPSALTVAALSGTAGVGKTTLAVHWAHRVRDRFPDGQIYVNLRGFDATGPAMEPAEAIRSFLDALGVPPERIPETSEAQKGLYRSLLTGRRILLVLDNARDAEQVRPLLPGAPTCFVVVTSRDQLSGLVAIEGAYPLTLDLLSAAEGRELLARRLGAERADAEPGAVDELIAQCSRLPLALAIVTARAVTNPRFSLAAMADELREAGNRLDAFSGGDPATHVRTVFSWSYRTLSGEAARLFRLLSINPGPDIGVGAVARLAGTSETRVRPLLAELCRANLLTEHVVGRFAFHDLLRLYAAERNREEDDDERTAAAQRLYDHYAHTTRAASRLLYPNLIMLPQRALPADPAPVALDGHASALAWLDVEHVNLVAAITHAAEHGPRPAAWLIADGLRGYLARRRHSVHWFTVAEAGMSAALAEGDLLGQAALHLSTAHAHNNLAHDHEVIGHLRQVVELADKAGWAEGRAVGLGNIGSVYSDLGRLEDAHVNLLRALGLWEQIGAAHSSAITLNNLGNLDRVRGRLREATGYLGRALETSRQSGVRTGLSSALESLGQACHDLGRLTVGAEHLREALRLARRIGDNAGEAKALSTLSRIDLDVGRLSEALDAARSALRLSEELMHRQKESAACNALAACCHRLGRHQDAIAYFSRALRLAQEAGVRYEETEALIGLSTVHTHLGAHPKAAAHARDALALAQKAGFRVREGQALTALAEVCLGRGDIDEAADHATHAIRLHRETGHRLGEARALMVLGHALLRRGGPGVAVEHWREALTLFADIGTPEADRVHALIGEYGPGE</sequence>
<dbReference type="Gene3D" id="1.10.260.40">
    <property type="entry name" value="lambda repressor-like DNA-binding domains"/>
    <property type="match status" value="1"/>
</dbReference>
<dbReference type="PANTHER" id="PTHR35807">
    <property type="entry name" value="TRANSCRIPTIONAL REGULATOR REDD-RELATED"/>
    <property type="match status" value="1"/>
</dbReference>
<evidence type="ECO:0000313" key="9">
    <source>
        <dbReference type="Proteomes" id="UP000198683"/>
    </source>
</evidence>
<dbReference type="CDD" id="cd15831">
    <property type="entry name" value="BTAD"/>
    <property type="match status" value="1"/>
</dbReference>
<dbReference type="SMART" id="SM00862">
    <property type="entry name" value="Trans_reg_C"/>
    <property type="match status" value="1"/>
</dbReference>
<dbReference type="CDD" id="cd00093">
    <property type="entry name" value="HTH_XRE"/>
    <property type="match status" value="1"/>
</dbReference>
<keyword evidence="2" id="KW-0805">Transcription regulation</keyword>
<dbReference type="InterPro" id="IPR010982">
    <property type="entry name" value="Lambda_DNA-bd_dom_sf"/>
</dbReference>
<keyword evidence="3 5" id="KW-0238">DNA-binding</keyword>
<evidence type="ECO:0000259" key="7">
    <source>
        <dbReference type="PROSITE" id="PS51755"/>
    </source>
</evidence>
<accession>A0A1G9GNH9</accession>
<dbReference type="GO" id="GO:0003677">
    <property type="term" value="F:DNA binding"/>
    <property type="evidence" value="ECO:0007669"/>
    <property type="project" value="UniProtKB-UniRule"/>
</dbReference>
<dbReference type="SMART" id="SM00530">
    <property type="entry name" value="HTH_XRE"/>
    <property type="match status" value="1"/>
</dbReference>
<keyword evidence="4" id="KW-0804">Transcription</keyword>
<dbReference type="Gene3D" id="1.25.40.10">
    <property type="entry name" value="Tetratricopeptide repeat domain"/>
    <property type="match status" value="3"/>
</dbReference>
<dbReference type="InterPro" id="IPR027417">
    <property type="entry name" value="P-loop_NTPase"/>
</dbReference>
<protein>
    <submittedName>
        <fullName evidence="8">DNA-binding transcriptional activator of the SARP family</fullName>
    </submittedName>
</protein>
<dbReference type="Pfam" id="PF00486">
    <property type="entry name" value="Trans_reg_C"/>
    <property type="match status" value="1"/>
</dbReference>
<dbReference type="SUPFAM" id="SSF48452">
    <property type="entry name" value="TPR-like"/>
    <property type="match status" value="3"/>
</dbReference>
<feature type="DNA-binding region" description="OmpR/PhoB-type" evidence="5">
    <location>
        <begin position="71"/>
        <end position="181"/>
    </location>
</feature>
<dbReference type="PRINTS" id="PR00364">
    <property type="entry name" value="DISEASERSIST"/>
</dbReference>
<dbReference type="SUPFAM" id="SSF47413">
    <property type="entry name" value="lambda repressor-like DNA-binding domains"/>
    <property type="match status" value="1"/>
</dbReference>
<dbReference type="InterPro" id="IPR036388">
    <property type="entry name" value="WH-like_DNA-bd_sf"/>
</dbReference>
<dbReference type="SMART" id="SM00028">
    <property type="entry name" value="TPR"/>
    <property type="match status" value="8"/>
</dbReference>
<dbReference type="Proteomes" id="UP000198683">
    <property type="component" value="Unassembled WGS sequence"/>
</dbReference>
<comment type="similarity">
    <text evidence="1">Belongs to the AfsR/DnrI/RedD regulatory family.</text>
</comment>
<keyword evidence="9" id="KW-1185">Reference proteome</keyword>
<dbReference type="InterPro" id="IPR001387">
    <property type="entry name" value="Cro/C1-type_HTH"/>
</dbReference>
<dbReference type="Gene3D" id="3.40.50.300">
    <property type="entry name" value="P-loop containing nucleotide triphosphate hydrolases"/>
    <property type="match status" value="1"/>
</dbReference>
<dbReference type="PANTHER" id="PTHR35807:SF1">
    <property type="entry name" value="TRANSCRIPTIONAL REGULATOR REDD"/>
    <property type="match status" value="1"/>
</dbReference>
<evidence type="ECO:0000256" key="1">
    <source>
        <dbReference type="ARBA" id="ARBA00005820"/>
    </source>
</evidence>
<dbReference type="GO" id="GO:0006355">
    <property type="term" value="P:regulation of DNA-templated transcription"/>
    <property type="evidence" value="ECO:0007669"/>
    <property type="project" value="InterPro"/>
</dbReference>
<name>A0A1G9GNH9_9ACTN</name>
<dbReference type="Pfam" id="PF13424">
    <property type="entry name" value="TPR_12"/>
    <property type="match status" value="4"/>
</dbReference>
<dbReference type="GO" id="GO:0043531">
    <property type="term" value="F:ADP binding"/>
    <property type="evidence" value="ECO:0007669"/>
    <property type="project" value="InterPro"/>
</dbReference>
<organism evidence="8 9">
    <name type="scientific">Nonomuraea maritima</name>
    <dbReference type="NCBI Taxonomy" id="683260"/>
    <lineage>
        <taxon>Bacteria</taxon>
        <taxon>Bacillati</taxon>
        <taxon>Actinomycetota</taxon>
        <taxon>Actinomycetes</taxon>
        <taxon>Streptosporangiales</taxon>
        <taxon>Streptosporangiaceae</taxon>
        <taxon>Nonomuraea</taxon>
    </lineage>
</organism>
<dbReference type="EMBL" id="FNFB01000014">
    <property type="protein sequence ID" value="SDL02250.1"/>
    <property type="molecule type" value="Genomic_DNA"/>
</dbReference>
<dbReference type="PROSITE" id="PS50943">
    <property type="entry name" value="HTH_CROC1"/>
    <property type="match status" value="1"/>
</dbReference>
<dbReference type="SMART" id="SM01043">
    <property type="entry name" value="BTAD"/>
    <property type="match status" value="1"/>
</dbReference>
<dbReference type="InterPro" id="IPR005158">
    <property type="entry name" value="BTAD"/>
</dbReference>
<dbReference type="InterPro" id="IPR001867">
    <property type="entry name" value="OmpR/PhoB-type_DNA-bd"/>
</dbReference>
<dbReference type="Gene3D" id="1.10.10.10">
    <property type="entry name" value="Winged helix-like DNA-binding domain superfamily/Winged helix DNA-binding domain"/>
    <property type="match status" value="1"/>
</dbReference>
<evidence type="ECO:0000256" key="4">
    <source>
        <dbReference type="ARBA" id="ARBA00023163"/>
    </source>
</evidence>
<evidence type="ECO:0000256" key="3">
    <source>
        <dbReference type="ARBA" id="ARBA00023125"/>
    </source>
</evidence>
<dbReference type="PROSITE" id="PS51755">
    <property type="entry name" value="OMPR_PHOB"/>
    <property type="match status" value="1"/>
</dbReference>
<dbReference type="SUPFAM" id="SSF52540">
    <property type="entry name" value="P-loop containing nucleoside triphosphate hydrolases"/>
    <property type="match status" value="1"/>
</dbReference>
<feature type="domain" description="HTH cro/C1-type" evidence="6">
    <location>
        <begin position="12"/>
        <end position="67"/>
    </location>
</feature>
<dbReference type="InterPro" id="IPR019734">
    <property type="entry name" value="TPR_rpt"/>
</dbReference>
<evidence type="ECO:0000256" key="2">
    <source>
        <dbReference type="ARBA" id="ARBA00023015"/>
    </source>
</evidence>
<dbReference type="InterPro" id="IPR011990">
    <property type="entry name" value="TPR-like_helical_dom_sf"/>
</dbReference>
<dbReference type="GO" id="GO:0000160">
    <property type="term" value="P:phosphorelay signal transduction system"/>
    <property type="evidence" value="ECO:0007669"/>
    <property type="project" value="InterPro"/>
</dbReference>
<dbReference type="InterPro" id="IPR016032">
    <property type="entry name" value="Sig_transdc_resp-reg_C-effctor"/>
</dbReference>
<evidence type="ECO:0000256" key="5">
    <source>
        <dbReference type="PROSITE-ProRule" id="PRU01091"/>
    </source>
</evidence>
<reference evidence="8 9" key="1">
    <citation type="submission" date="2016-10" db="EMBL/GenBank/DDBJ databases">
        <authorList>
            <person name="de Groot N.N."/>
        </authorList>
    </citation>
    <scope>NUCLEOTIDE SEQUENCE [LARGE SCALE GENOMIC DNA]</scope>
    <source>
        <strain evidence="8 9">CGMCC 4.5681</strain>
    </source>
</reference>
<dbReference type="Pfam" id="PF01381">
    <property type="entry name" value="HTH_3"/>
    <property type="match status" value="1"/>
</dbReference>